<dbReference type="PATRIC" id="fig|271.14.peg.2475"/>
<dbReference type="CDD" id="cd00009">
    <property type="entry name" value="AAA"/>
    <property type="match status" value="1"/>
</dbReference>
<name>A0A0M9AE37_THEAQ</name>
<gene>
    <name evidence="4" type="ORF">BVI061214_02399</name>
</gene>
<organism evidence="4 5">
    <name type="scientific">Thermus aquaticus</name>
    <dbReference type="NCBI Taxonomy" id="271"/>
    <lineage>
        <taxon>Bacteria</taxon>
        <taxon>Thermotogati</taxon>
        <taxon>Deinococcota</taxon>
        <taxon>Deinococci</taxon>
        <taxon>Thermales</taxon>
        <taxon>Thermaceae</taxon>
        <taxon>Thermus</taxon>
    </lineage>
</organism>
<comment type="caution">
    <text evidence="4">The sequence shown here is derived from an EMBL/GenBank/DDBJ whole genome shotgun (WGS) entry which is preliminary data.</text>
</comment>
<keyword evidence="2" id="KW-0067">ATP-binding</keyword>
<reference evidence="4 5" key="1">
    <citation type="submission" date="2015-07" db="EMBL/GenBank/DDBJ databases">
        <authorList>
            <person name="Noorani M."/>
        </authorList>
    </citation>
    <scope>NUCLEOTIDE SEQUENCE [LARGE SCALE GENOMIC DNA]</scope>
    <source>
        <strain evidence="5">ATCC 25104 / DSM 625 / JCM 10724 / NBRC 103206 / NCIMB 11243 / YT-1</strain>
    </source>
</reference>
<dbReference type="Pfam" id="PF19568">
    <property type="entry name" value="Spore_III_AA"/>
    <property type="match status" value="1"/>
</dbReference>
<dbReference type="GO" id="GO:0005524">
    <property type="term" value="F:ATP binding"/>
    <property type="evidence" value="ECO:0007669"/>
    <property type="project" value="UniProtKB-KW"/>
</dbReference>
<evidence type="ECO:0000313" key="5">
    <source>
        <dbReference type="Proteomes" id="UP000037685"/>
    </source>
</evidence>
<evidence type="ECO:0000259" key="3">
    <source>
        <dbReference type="SMART" id="SM00382"/>
    </source>
</evidence>
<dbReference type="InterPro" id="IPR027417">
    <property type="entry name" value="P-loop_NTPase"/>
</dbReference>
<dbReference type="RefSeq" id="WP_053768700.1">
    <property type="nucleotide sequence ID" value="NZ_CP020572.1"/>
</dbReference>
<dbReference type="AlphaFoldDB" id="A0A0M9AE37"/>
<dbReference type="SUPFAM" id="SSF52540">
    <property type="entry name" value="P-loop containing nucleoside triphosphate hydrolases"/>
    <property type="match status" value="1"/>
</dbReference>
<evidence type="ECO:0000256" key="2">
    <source>
        <dbReference type="ARBA" id="ARBA00022840"/>
    </source>
</evidence>
<dbReference type="SMART" id="SM00382">
    <property type="entry name" value="AAA"/>
    <property type="match status" value="1"/>
</dbReference>
<dbReference type="InterPro" id="IPR003593">
    <property type="entry name" value="AAA+_ATPase"/>
</dbReference>
<dbReference type="EMBL" id="LHCI01000107">
    <property type="protein sequence ID" value="KOX88975.1"/>
    <property type="molecule type" value="Genomic_DNA"/>
</dbReference>
<dbReference type="Gene3D" id="3.40.50.300">
    <property type="entry name" value="P-loop containing nucleotide triphosphate hydrolases"/>
    <property type="match status" value="1"/>
</dbReference>
<dbReference type="Proteomes" id="UP000037685">
    <property type="component" value="Unassembled WGS sequence"/>
</dbReference>
<keyword evidence="1" id="KW-0547">Nucleotide-binding</keyword>
<sequence length="319" mass="35225">MVRVREGFEQEFAALMQKLPPWVRQEVEGYGPQLEEIAMDLGARLAYTVDGEARYSEREVSKEDLQFVLHRVGGFKENNRAGIEGTLHRVSRIQSALGEMTGITIRVGKFVEGVAEPLRPYLLDGQGSILLVGPPRTGKTTLLRDVVRILAERWGSRVLVVDTSNEIGGDGLIPHPGIRPARRMQVPDPPAKTQGRIIYQAIANHSPEIVVVDEIGYNEDVYECLTASRRGVRVVATAHGEKLLDVLENPALHPVLGDPDLKARERRSRPSFQMALQVVGKGRFVLYPDLAKALDELLEGNEPEGIRLGNWPPGPASQG</sequence>
<accession>A0A0M9AE37</accession>
<dbReference type="InterPro" id="IPR045735">
    <property type="entry name" value="Spore_III_AA_AAA+_ATPase"/>
</dbReference>
<feature type="domain" description="AAA+ ATPase" evidence="3">
    <location>
        <begin position="125"/>
        <end position="280"/>
    </location>
</feature>
<evidence type="ECO:0000313" key="4">
    <source>
        <dbReference type="EMBL" id="KOX88975.1"/>
    </source>
</evidence>
<dbReference type="PANTHER" id="PTHR20953:SF3">
    <property type="entry name" value="P-LOOP CONTAINING NUCLEOSIDE TRIPHOSPHATE HYDROLASES SUPERFAMILY PROTEIN"/>
    <property type="match status" value="1"/>
</dbReference>
<evidence type="ECO:0000256" key="1">
    <source>
        <dbReference type="ARBA" id="ARBA00022741"/>
    </source>
</evidence>
<protein>
    <recommendedName>
        <fullName evidence="3">AAA+ ATPase domain-containing protein</fullName>
    </recommendedName>
</protein>
<dbReference type="PANTHER" id="PTHR20953">
    <property type="entry name" value="KINASE-RELATED"/>
    <property type="match status" value="1"/>
</dbReference>
<proteinExistence type="predicted"/>